<reference evidence="2" key="1">
    <citation type="submission" date="2023-07" db="EMBL/GenBank/DDBJ databases">
        <title>draft genome sequence of fig (Ficus carica).</title>
        <authorList>
            <person name="Takahashi T."/>
            <person name="Nishimura K."/>
        </authorList>
    </citation>
    <scope>NUCLEOTIDE SEQUENCE</scope>
</reference>
<evidence type="ECO:0000313" key="2">
    <source>
        <dbReference type="EMBL" id="GMN72239.1"/>
    </source>
</evidence>
<proteinExistence type="predicted"/>
<accession>A0AA88ELH1</accession>
<organism evidence="2 3">
    <name type="scientific">Ficus carica</name>
    <name type="common">Common fig</name>
    <dbReference type="NCBI Taxonomy" id="3494"/>
    <lineage>
        <taxon>Eukaryota</taxon>
        <taxon>Viridiplantae</taxon>
        <taxon>Streptophyta</taxon>
        <taxon>Embryophyta</taxon>
        <taxon>Tracheophyta</taxon>
        <taxon>Spermatophyta</taxon>
        <taxon>Magnoliopsida</taxon>
        <taxon>eudicotyledons</taxon>
        <taxon>Gunneridae</taxon>
        <taxon>Pentapetalae</taxon>
        <taxon>rosids</taxon>
        <taxon>fabids</taxon>
        <taxon>Rosales</taxon>
        <taxon>Moraceae</taxon>
        <taxon>Ficeae</taxon>
        <taxon>Ficus</taxon>
    </lineage>
</organism>
<feature type="region of interest" description="Disordered" evidence="1">
    <location>
        <begin position="1"/>
        <end position="86"/>
    </location>
</feature>
<sequence length="86" mass="9504">MPVRTSREQKLLAGFPDRPYRDRVRPIQTTRSEPASKNCSLVFRTGLTGTSQAGPEQQVRPDRDRSGRSGPAASKNCSLVFRTGLT</sequence>
<keyword evidence="3" id="KW-1185">Reference proteome</keyword>
<gene>
    <name evidence="2" type="ORF">TIFTF001_055229</name>
</gene>
<dbReference type="AlphaFoldDB" id="A0AA88ELH1"/>
<comment type="caution">
    <text evidence="2">The sequence shown here is derived from an EMBL/GenBank/DDBJ whole genome shotgun (WGS) entry which is preliminary data.</text>
</comment>
<dbReference type="EMBL" id="BTGU01016726">
    <property type="protein sequence ID" value="GMN72239.1"/>
    <property type="molecule type" value="Genomic_DNA"/>
</dbReference>
<name>A0AA88ELH1_FICCA</name>
<dbReference type="Proteomes" id="UP001187192">
    <property type="component" value="Unassembled WGS sequence"/>
</dbReference>
<evidence type="ECO:0000313" key="3">
    <source>
        <dbReference type="Proteomes" id="UP001187192"/>
    </source>
</evidence>
<feature type="compositionally biased region" description="Polar residues" evidence="1">
    <location>
        <begin position="27"/>
        <end position="39"/>
    </location>
</feature>
<feature type="compositionally biased region" description="Basic and acidic residues" evidence="1">
    <location>
        <begin position="1"/>
        <end position="10"/>
    </location>
</feature>
<protein>
    <submittedName>
        <fullName evidence="2">Uncharacterized protein</fullName>
    </submittedName>
</protein>
<evidence type="ECO:0000256" key="1">
    <source>
        <dbReference type="SAM" id="MobiDB-lite"/>
    </source>
</evidence>